<dbReference type="InterPro" id="IPR015424">
    <property type="entry name" value="PyrdxlP-dep_Trfase"/>
</dbReference>
<dbReference type="InterPro" id="IPR015421">
    <property type="entry name" value="PyrdxlP-dep_Trfase_major"/>
</dbReference>
<dbReference type="InterPro" id="IPR018319">
    <property type="entry name" value="SelA-like"/>
</dbReference>
<organism evidence="4 5">
    <name type="scientific">Mesorhizobium vachelliae</name>
    <dbReference type="NCBI Taxonomy" id="3072309"/>
    <lineage>
        <taxon>Bacteria</taxon>
        <taxon>Pseudomonadati</taxon>
        <taxon>Pseudomonadota</taxon>
        <taxon>Alphaproteobacteria</taxon>
        <taxon>Hyphomicrobiales</taxon>
        <taxon>Phyllobacteriaceae</taxon>
        <taxon>Mesorhizobium</taxon>
    </lineage>
</organism>
<dbReference type="PANTHER" id="PTHR32328">
    <property type="entry name" value="L-SERYL-TRNA(SEC) SELENIUM TRANSFERASE"/>
    <property type="match status" value="1"/>
</dbReference>
<accession>A0ABU5A1F7</accession>
<keyword evidence="2" id="KW-0663">Pyridoxal phosphate</keyword>
<protein>
    <submittedName>
        <fullName evidence="4">Aminotransferase class V-fold PLP-dependent enzyme</fullName>
    </submittedName>
</protein>
<dbReference type="Proteomes" id="UP001285154">
    <property type="component" value="Unassembled WGS sequence"/>
</dbReference>
<gene>
    <name evidence="4" type="ORF">RFM42_10925</name>
</gene>
<comment type="similarity">
    <text evidence="3">Belongs to the SelA family.</text>
</comment>
<evidence type="ECO:0000313" key="5">
    <source>
        <dbReference type="Proteomes" id="UP001285154"/>
    </source>
</evidence>
<sequence length="401" mass="42866">MKTYSDAGSNTTIRERLGLRPIINVSGTMTALGASIIVPEAISAMAEIASQWVEMDDLQRAASAVVARLTGGEAGFITACCASGITMAIAGAMTGTNLLAIERLPDDTEGLKSEVVIQLGHIVNYGAPIDQSIRVAGAKVIPAGTVSVTQDYHVREAINERTAAALYVVAHHTVQYGMLSLEEFCEICHAKGVPVIVDAASEYDLRSFLARGADIVVYSGHKFLSGPTSGIVTGRKDLVRAAYLQNRGVARAMKVGKESIAGTMAALDAWEKRDHAGIRWREEAALKLWKDALQGIPGIGAEIIPDPTNNPLDRLQVFVRPESRFTAAGLASALAAGTPPVIVRNHEVERGHFFLDPCNLHPGEAEIVAEQLRAVLTAKDRPAYAMRVARKESAGALRWPD</sequence>
<dbReference type="GO" id="GO:0008483">
    <property type="term" value="F:transaminase activity"/>
    <property type="evidence" value="ECO:0007669"/>
    <property type="project" value="UniProtKB-KW"/>
</dbReference>
<dbReference type="EMBL" id="JAVIIQ010000004">
    <property type="protein sequence ID" value="MDX8531500.1"/>
    <property type="molecule type" value="Genomic_DNA"/>
</dbReference>
<dbReference type="PANTHER" id="PTHR32328:SF0">
    <property type="entry name" value="L-SERYL-TRNA(SEC) SELENIUM TRANSFERASE"/>
    <property type="match status" value="1"/>
</dbReference>
<keyword evidence="5" id="KW-1185">Reference proteome</keyword>
<comment type="caution">
    <text evidence="4">The sequence shown here is derived from an EMBL/GenBank/DDBJ whole genome shotgun (WGS) entry which is preliminary data.</text>
</comment>
<evidence type="ECO:0000256" key="2">
    <source>
        <dbReference type="ARBA" id="ARBA00022898"/>
    </source>
</evidence>
<evidence type="ECO:0000313" key="4">
    <source>
        <dbReference type="EMBL" id="MDX8531500.1"/>
    </source>
</evidence>
<name>A0ABU5A1F7_9HYPH</name>
<dbReference type="Pfam" id="PF03841">
    <property type="entry name" value="SelA"/>
    <property type="match status" value="1"/>
</dbReference>
<dbReference type="Gene3D" id="3.40.640.10">
    <property type="entry name" value="Type I PLP-dependent aspartate aminotransferase-like (Major domain)"/>
    <property type="match status" value="1"/>
</dbReference>
<keyword evidence="4" id="KW-0032">Aminotransferase</keyword>
<keyword evidence="4" id="KW-0808">Transferase</keyword>
<proteinExistence type="inferred from homology"/>
<evidence type="ECO:0000256" key="3">
    <source>
        <dbReference type="ARBA" id="ARBA00044507"/>
    </source>
</evidence>
<evidence type="ECO:0000256" key="1">
    <source>
        <dbReference type="ARBA" id="ARBA00001933"/>
    </source>
</evidence>
<reference evidence="4 5" key="1">
    <citation type="submission" date="2023-08" db="EMBL/GenBank/DDBJ databases">
        <title>Implementing the SeqCode for naming new Mesorhizobium species isolated from Vachellia karroo root nodules.</title>
        <authorList>
            <person name="Van Lill M."/>
        </authorList>
    </citation>
    <scope>NUCLEOTIDE SEQUENCE [LARGE SCALE GENOMIC DNA]</scope>
    <source>
        <strain evidence="4 5">VK25D</strain>
    </source>
</reference>
<dbReference type="RefSeq" id="WP_320247037.1">
    <property type="nucleotide sequence ID" value="NZ_JAVIIQ010000004.1"/>
</dbReference>
<dbReference type="SUPFAM" id="SSF53383">
    <property type="entry name" value="PLP-dependent transferases"/>
    <property type="match status" value="1"/>
</dbReference>
<comment type="cofactor">
    <cofactor evidence="1">
        <name>pyridoxal 5'-phosphate</name>
        <dbReference type="ChEBI" id="CHEBI:597326"/>
    </cofactor>
</comment>